<evidence type="ECO:0000313" key="1">
    <source>
        <dbReference type="EMBL" id="EAT89593.1"/>
    </source>
</evidence>
<dbReference type="Proteomes" id="UP000001055">
    <property type="component" value="Unassembled WGS sequence"/>
</dbReference>
<gene>
    <name evidence="1" type="ORF">SNOG_02862</name>
</gene>
<proteinExistence type="predicted"/>
<dbReference type="HOGENOM" id="CLU_1355072_0_0_1"/>
<dbReference type="GeneID" id="5970312"/>
<organism evidence="1 2">
    <name type="scientific">Phaeosphaeria nodorum (strain SN15 / ATCC MYA-4574 / FGSC 10173)</name>
    <name type="common">Glume blotch fungus</name>
    <name type="synonym">Parastagonospora nodorum</name>
    <dbReference type="NCBI Taxonomy" id="321614"/>
    <lineage>
        <taxon>Eukaryota</taxon>
        <taxon>Fungi</taxon>
        <taxon>Dikarya</taxon>
        <taxon>Ascomycota</taxon>
        <taxon>Pezizomycotina</taxon>
        <taxon>Dothideomycetes</taxon>
        <taxon>Pleosporomycetidae</taxon>
        <taxon>Pleosporales</taxon>
        <taxon>Pleosporineae</taxon>
        <taxon>Phaeosphaeriaceae</taxon>
        <taxon>Parastagonospora</taxon>
    </lineage>
</organism>
<protein>
    <submittedName>
        <fullName evidence="1">Uncharacterized protein</fullName>
    </submittedName>
</protein>
<reference evidence="2" key="1">
    <citation type="journal article" date="2007" name="Plant Cell">
        <title>Dothideomycete-plant interactions illuminated by genome sequencing and EST analysis of the wheat pathogen Stagonospora nodorum.</title>
        <authorList>
            <person name="Hane J.K."/>
            <person name="Lowe R.G."/>
            <person name="Solomon P.S."/>
            <person name="Tan K.C."/>
            <person name="Schoch C.L."/>
            <person name="Spatafora J.W."/>
            <person name="Crous P.W."/>
            <person name="Kodira C."/>
            <person name="Birren B.W."/>
            <person name="Galagan J.E."/>
            <person name="Torriani S.F."/>
            <person name="McDonald B.A."/>
            <person name="Oliver R.P."/>
        </authorList>
    </citation>
    <scope>NUCLEOTIDE SEQUENCE [LARGE SCALE GENOMIC DNA]</scope>
    <source>
        <strain evidence="2">SN15 / ATCC MYA-4574 / FGSC 10173</strain>
    </source>
</reference>
<sequence length="202" mass="22625">MSSLLQSQANGYCLDPWLPNLLMMRQACRRNGQRCHASSLYSSQHEVTRLQLSRQHGLIRPLLITDWEARVRNARLHRHLPAHVGATVIVTPPLRCDSDLAKSKQGTPSLRTLEIAKKKKKTSLIVPTDISRPAPISLPISPLNPARGFLTTYALVPSAHELTLASQWRSPLEHGVQLTQRRILRSFAGEEISADSRAPQKR</sequence>
<dbReference type="AlphaFoldDB" id="Q0UZF2"/>
<dbReference type="EMBL" id="CH445328">
    <property type="protein sequence ID" value="EAT89593.1"/>
    <property type="molecule type" value="Genomic_DNA"/>
</dbReference>
<name>Q0UZF2_PHANO</name>
<dbReference type="KEGG" id="pno:SNOG_02862"/>
<accession>Q0UZF2</accession>
<dbReference type="RefSeq" id="XP_001793455.1">
    <property type="nucleotide sequence ID" value="XM_001793403.1"/>
</dbReference>
<evidence type="ECO:0000313" key="2">
    <source>
        <dbReference type="Proteomes" id="UP000001055"/>
    </source>
</evidence>
<dbReference type="InParanoid" id="Q0UZF2"/>